<feature type="transmembrane region" description="Helical" evidence="3">
    <location>
        <begin position="333"/>
        <end position="352"/>
    </location>
</feature>
<dbReference type="STRING" id="1009370.ALO_04533"/>
<dbReference type="InterPro" id="IPR000883">
    <property type="entry name" value="Cyt_C_Oxase_1"/>
</dbReference>
<sequence>MFISKKLCYKYALTTFLLFGLQGIMSLGGGLTTAFPDFPSPIPYTAGRSFHLNISIMWPLFGMMGIVYYFFCSEAGREIYSLKLIEANYWLFLATILIILGSLLLGFNQGIEYLEALPILKVGVAISISMLLYNLFRTYRASAMPKSRATLVSILAGSLTLVVFFIPNILGYSHPVAEEFIKFWVVHLWEEMSLELLGFGVLAAALVTLPGMQRAVLENVLYLDMSIMVITGIFATGHHYYWIGGPYYWIWVGGAFSAVQIVPTLLLLYSLVKTVKTKYFFRLGQRETIVMAMIACSMFYHIFGAGVLGFLMAIPSVNRYIHGTYITSAHSHLALFGVFGFLVLALSYYIFFAEIPLDQKSYQYSGMGILLINGGLLIMAISLLASGGMQAYFWHVSGFSVAQTRQVIFPWLVLRLAGGLTYTAGSSLLTYVIIKKAWSHFPLCFPPLQSLKALPGLGFEELHGRFRQLAVTAGRLEQALE</sequence>
<dbReference type="GO" id="GO:0009060">
    <property type="term" value="P:aerobic respiration"/>
    <property type="evidence" value="ECO:0007669"/>
    <property type="project" value="InterPro"/>
</dbReference>
<feature type="transmembrane region" description="Helical" evidence="3">
    <location>
        <begin position="192"/>
        <end position="209"/>
    </location>
</feature>
<dbReference type="GO" id="GO:0020037">
    <property type="term" value="F:heme binding"/>
    <property type="evidence" value="ECO:0007669"/>
    <property type="project" value="InterPro"/>
</dbReference>
<evidence type="ECO:0000256" key="1">
    <source>
        <dbReference type="ARBA" id="ARBA00022660"/>
    </source>
</evidence>
<feature type="transmembrane region" description="Helical" evidence="3">
    <location>
        <begin position="148"/>
        <end position="172"/>
    </location>
</feature>
<dbReference type="Gene3D" id="1.20.210.10">
    <property type="entry name" value="Cytochrome c oxidase-like, subunit I domain"/>
    <property type="match status" value="1"/>
</dbReference>
<dbReference type="InterPro" id="IPR036927">
    <property type="entry name" value="Cyt_c_oxase-like_su1_sf"/>
</dbReference>
<keyword evidence="3" id="KW-1133">Transmembrane helix</keyword>
<dbReference type="SUPFAM" id="SSF81442">
    <property type="entry name" value="Cytochrome c oxidase subunit I-like"/>
    <property type="match status" value="1"/>
</dbReference>
<dbReference type="GO" id="GO:0004129">
    <property type="term" value="F:cytochrome-c oxidase activity"/>
    <property type="evidence" value="ECO:0007669"/>
    <property type="project" value="InterPro"/>
</dbReference>
<dbReference type="RefSeq" id="WP_004093221.1">
    <property type="nucleotide sequence ID" value="NZ_AFGF01000033.1"/>
</dbReference>
<dbReference type="OrthoDB" id="9767153at2"/>
<gene>
    <name evidence="5" type="ORF">ALO_04533</name>
</gene>
<feature type="transmembrane region" description="Helical" evidence="3">
    <location>
        <begin position="50"/>
        <end position="71"/>
    </location>
</feature>
<keyword evidence="2" id="KW-0249">Electron transport</keyword>
<keyword evidence="3" id="KW-0472">Membrane</keyword>
<feature type="transmembrane region" description="Helical" evidence="3">
    <location>
        <begin position="248"/>
        <end position="269"/>
    </location>
</feature>
<evidence type="ECO:0000313" key="5">
    <source>
        <dbReference type="EMBL" id="EGO65102.1"/>
    </source>
</evidence>
<comment type="caution">
    <text evidence="5">The sequence shown here is derived from an EMBL/GenBank/DDBJ whole genome shotgun (WGS) entry which is preliminary data.</text>
</comment>
<proteinExistence type="predicted"/>
<dbReference type="AlphaFoldDB" id="F7NFS5"/>
<feature type="transmembrane region" description="Helical" evidence="3">
    <location>
        <begin position="119"/>
        <end position="136"/>
    </location>
</feature>
<name>F7NFS5_9FIRM</name>
<reference evidence="5 6" key="1">
    <citation type="journal article" date="2011" name="EMBO J.">
        <title>Structural diversity of bacterial flagellar motors.</title>
        <authorList>
            <person name="Chen S."/>
            <person name="Beeby M."/>
            <person name="Murphy G.E."/>
            <person name="Leadbetter J.R."/>
            <person name="Hendrixson D.R."/>
            <person name="Briegel A."/>
            <person name="Li Z."/>
            <person name="Shi J."/>
            <person name="Tocheva E.I."/>
            <person name="Muller A."/>
            <person name="Dobro M.J."/>
            <person name="Jensen G.J."/>
        </authorList>
    </citation>
    <scope>NUCLEOTIDE SEQUENCE [LARGE SCALE GENOMIC DNA]</scope>
    <source>
        <strain evidence="5 6">DSM 6540</strain>
    </source>
</reference>
<feature type="transmembrane region" description="Helical" evidence="3">
    <location>
        <begin position="87"/>
        <end position="107"/>
    </location>
</feature>
<dbReference type="eggNOG" id="COG3256">
    <property type="taxonomic scope" value="Bacteria"/>
</dbReference>
<evidence type="ECO:0000313" key="6">
    <source>
        <dbReference type="Proteomes" id="UP000003240"/>
    </source>
</evidence>
<evidence type="ECO:0000256" key="3">
    <source>
        <dbReference type="SAM" id="Phobius"/>
    </source>
</evidence>
<dbReference type="PANTHER" id="PTHR10422">
    <property type="entry name" value="CYTOCHROME C OXIDASE SUBUNIT 1"/>
    <property type="match status" value="1"/>
</dbReference>
<dbReference type="PROSITE" id="PS50855">
    <property type="entry name" value="COX1"/>
    <property type="match status" value="1"/>
</dbReference>
<accession>F7NFS5</accession>
<evidence type="ECO:0000256" key="2">
    <source>
        <dbReference type="ARBA" id="ARBA00022982"/>
    </source>
</evidence>
<dbReference type="GO" id="GO:0016020">
    <property type="term" value="C:membrane"/>
    <property type="evidence" value="ECO:0007669"/>
    <property type="project" value="InterPro"/>
</dbReference>
<evidence type="ECO:0000259" key="4">
    <source>
        <dbReference type="PROSITE" id="PS50855"/>
    </source>
</evidence>
<dbReference type="Pfam" id="PF00115">
    <property type="entry name" value="COX1"/>
    <property type="match status" value="1"/>
</dbReference>
<feature type="transmembrane region" description="Helical" evidence="3">
    <location>
        <begin position="289"/>
        <end position="313"/>
    </location>
</feature>
<protein>
    <submittedName>
        <fullName evidence="5">Nitric-oxide reductase</fullName>
    </submittedName>
</protein>
<feature type="transmembrane region" description="Helical" evidence="3">
    <location>
        <begin position="408"/>
        <end position="434"/>
    </location>
</feature>
<keyword evidence="1" id="KW-0813">Transport</keyword>
<dbReference type="InterPro" id="IPR023616">
    <property type="entry name" value="Cyt_c_oxase-like_su1_dom"/>
</dbReference>
<feature type="transmembrane region" description="Helical" evidence="3">
    <location>
        <begin position="364"/>
        <end position="388"/>
    </location>
</feature>
<keyword evidence="3" id="KW-0812">Transmembrane</keyword>
<feature type="transmembrane region" description="Helical" evidence="3">
    <location>
        <begin position="221"/>
        <end position="242"/>
    </location>
</feature>
<keyword evidence="1" id="KW-0679">Respiratory chain</keyword>
<dbReference type="Proteomes" id="UP000003240">
    <property type="component" value="Unassembled WGS sequence"/>
</dbReference>
<feature type="domain" description="Cytochrome oxidase subunit I profile" evidence="4">
    <location>
        <begin position="183"/>
        <end position="434"/>
    </location>
</feature>
<organism evidence="5 6">
    <name type="scientific">Acetonema longum DSM 6540</name>
    <dbReference type="NCBI Taxonomy" id="1009370"/>
    <lineage>
        <taxon>Bacteria</taxon>
        <taxon>Bacillati</taxon>
        <taxon>Bacillota</taxon>
        <taxon>Negativicutes</taxon>
        <taxon>Acetonemataceae</taxon>
        <taxon>Acetonema</taxon>
    </lineage>
</organism>
<dbReference type="EMBL" id="AFGF01000033">
    <property type="protein sequence ID" value="EGO65102.1"/>
    <property type="molecule type" value="Genomic_DNA"/>
</dbReference>
<keyword evidence="6" id="KW-1185">Reference proteome</keyword>